<name>A0A2Z2NY90_9GAMM</name>
<comment type="function">
    <text evidence="13">DNA polymerase involved in damage-induced mutagenesis and translesion synthesis (TLS). It is not the major replicative DNA polymerase.</text>
</comment>
<evidence type="ECO:0000256" key="4">
    <source>
        <dbReference type="ARBA" id="ARBA00017273"/>
    </source>
</evidence>
<dbReference type="Proteomes" id="UP000250079">
    <property type="component" value="Chromosome"/>
</dbReference>
<evidence type="ECO:0000256" key="5">
    <source>
        <dbReference type="ARBA" id="ARBA00022490"/>
    </source>
</evidence>
<dbReference type="Pfam" id="PF01336">
    <property type="entry name" value="tRNA_anti-codon"/>
    <property type="match status" value="1"/>
</dbReference>
<comment type="subcellular location">
    <subcellularLocation>
        <location evidence="1 13">Cytoplasm</location>
    </subcellularLocation>
</comment>
<gene>
    <name evidence="13 16" type="primary">dnaE2</name>
    <name evidence="16" type="ORF">IMCC3135_23295</name>
</gene>
<feature type="region of interest" description="Disordered" evidence="14">
    <location>
        <begin position="817"/>
        <end position="860"/>
    </location>
</feature>
<dbReference type="GO" id="GO:0008408">
    <property type="term" value="F:3'-5' exonuclease activity"/>
    <property type="evidence" value="ECO:0007669"/>
    <property type="project" value="InterPro"/>
</dbReference>
<evidence type="ECO:0000259" key="15">
    <source>
        <dbReference type="SMART" id="SM00481"/>
    </source>
</evidence>
<dbReference type="Pfam" id="PF14579">
    <property type="entry name" value="HHH_6"/>
    <property type="match status" value="1"/>
</dbReference>
<dbReference type="SUPFAM" id="SSF89550">
    <property type="entry name" value="PHP domain-like"/>
    <property type="match status" value="1"/>
</dbReference>
<evidence type="ECO:0000256" key="14">
    <source>
        <dbReference type="SAM" id="MobiDB-lite"/>
    </source>
</evidence>
<evidence type="ECO:0000256" key="11">
    <source>
        <dbReference type="ARBA" id="ARBA00023204"/>
    </source>
</evidence>
<reference evidence="16 17" key="1">
    <citation type="submission" date="2016-12" db="EMBL/GenBank/DDBJ databases">
        <authorList>
            <person name="Song W.-J."/>
            <person name="Kurnit D.M."/>
        </authorList>
    </citation>
    <scope>NUCLEOTIDE SEQUENCE [LARGE SCALE GENOMIC DNA]</scope>
    <source>
        <strain evidence="16 17">IMCC3135</strain>
    </source>
</reference>
<accession>A0A2Z2NY90</accession>
<dbReference type="Pfam" id="PF02811">
    <property type="entry name" value="PHP"/>
    <property type="match status" value="1"/>
</dbReference>
<keyword evidence="8 13" id="KW-0235">DNA replication</keyword>
<dbReference type="InterPro" id="IPR003141">
    <property type="entry name" value="Pol/His_phosphatase_N"/>
</dbReference>
<dbReference type="CDD" id="cd07434">
    <property type="entry name" value="PHP_PolIIIA_DnaE2"/>
    <property type="match status" value="1"/>
</dbReference>
<dbReference type="Pfam" id="PF07733">
    <property type="entry name" value="DNA_pol3_alpha"/>
    <property type="match status" value="1"/>
</dbReference>
<dbReference type="InterPro" id="IPR040982">
    <property type="entry name" value="DNA_pol3_finger"/>
</dbReference>
<organism evidence="16 17">
    <name type="scientific">Granulosicoccus antarcticus IMCC3135</name>
    <dbReference type="NCBI Taxonomy" id="1192854"/>
    <lineage>
        <taxon>Bacteria</taxon>
        <taxon>Pseudomonadati</taxon>
        <taxon>Pseudomonadota</taxon>
        <taxon>Gammaproteobacteria</taxon>
        <taxon>Chromatiales</taxon>
        <taxon>Granulosicoccaceae</taxon>
        <taxon>Granulosicoccus</taxon>
    </lineage>
</organism>
<evidence type="ECO:0000313" key="17">
    <source>
        <dbReference type="Proteomes" id="UP000250079"/>
    </source>
</evidence>
<keyword evidence="6 13" id="KW-0808">Transferase</keyword>
<dbReference type="PANTHER" id="PTHR32294">
    <property type="entry name" value="DNA POLYMERASE III SUBUNIT ALPHA"/>
    <property type="match status" value="1"/>
</dbReference>
<dbReference type="GO" id="GO:0005737">
    <property type="term" value="C:cytoplasm"/>
    <property type="evidence" value="ECO:0007669"/>
    <property type="project" value="UniProtKB-SubCell"/>
</dbReference>
<dbReference type="GO" id="GO:0006281">
    <property type="term" value="P:DNA repair"/>
    <property type="evidence" value="ECO:0007669"/>
    <property type="project" value="UniProtKB-UniRule"/>
</dbReference>
<evidence type="ECO:0000256" key="1">
    <source>
        <dbReference type="ARBA" id="ARBA00004496"/>
    </source>
</evidence>
<comment type="similarity">
    <text evidence="2 13">Belongs to the DNA polymerase type-C family. DnaE2 subfamily.</text>
</comment>
<keyword evidence="7 13" id="KW-0548">Nucleotidyltransferase</keyword>
<dbReference type="GO" id="GO:0003887">
    <property type="term" value="F:DNA-directed DNA polymerase activity"/>
    <property type="evidence" value="ECO:0007669"/>
    <property type="project" value="UniProtKB-UniRule"/>
</dbReference>
<keyword evidence="11 13" id="KW-0234">DNA repair</keyword>
<evidence type="ECO:0000256" key="2">
    <source>
        <dbReference type="ARBA" id="ARBA00007391"/>
    </source>
</evidence>
<evidence type="ECO:0000256" key="10">
    <source>
        <dbReference type="ARBA" id="ARBA00022932"/>
    </source>
</evidence>
<dbReference type="NCBIfam" id="NF004225">
    <property type="entry name" value="PRK05672.1"/>
    <property type="match status" value="1"/>
</dbReference>
<dbReference type="InterPro" id="IPR016195">
    <property type="entry name" value="Pol/histidinol_Pase-like"/>
</dbReference>
<dbReference type="InterPro" id="IPR023073">
    <property type="entry name" value="DnaE2"/>
</dbReference>
<keyword evidence="5 13" id="KW-0963">Cytoplasm</keyword>
<keyword evidence="17" id="KW-1185">Reference proteome</keyword>
<evidence type="ECO:0000256" key="12">
    <source>
        <dbReference type="ARBA" id="ARBA00049244"/>
    </source>
</evidence>
<dbReference type="GO" id="GO:0006260">
    <property type="term" value="P:DNA replication"/>
    <property type="evidence" value="ECO:0007669"/>
    <property type="project" value="UniProtKB-KW"/>
</dbReference>
<dbReference type="InterPro" id="IPR004805">
    <property type="entry name" value="DnaE2/DnaE/PolC"/>
</dbReference>
<comment type="catalytic activity">
    <reaction evidence="12 13">
        <text>DNA(n) + a 2'-deoxyribonucleoside 5'-triphosphate = DNA(n+1) + diphosphate</text>
        <dbReference type="Rhea" id="RHEA:22508"/>
        <dbReference type="Rhea" id="RHEA-COMP:17339"/>
        <dbReference type="Rhea" id="RHEA-COMP:17340"/>
        <dbReference type="ChEBI" id="CHEBI:33019"/>
        <dbReference type="ChEBI" id="CHEBI:61560"/>
        <dbReference type="ChEBI" id="CHEBI:173112"/>
        <dbReference type="EC" id="2.7.7.7"/>
    </reaction>
</comment>
<keyword evidence="10 13" id="KW-0239">DNA-directed DNA polymerase</keyword>
<dbReference type="RefSeq" id="WP_088919722.1">
    <property type="nucleotide sequence ID" value="NZ_CP018632.1"/>
</dbReference>
<dbReference type="HAMAP" id="MF_01902">
    <property type="entry name" value="DNApol_error_prone"/>
    <property type="match status" value="1"/>
</dbReference>
<dbReference type="Pfam" id="PF17657">
    <property type="entry name" value="DNA_pol3_finger"/>
    <property type="match status" value="1"/>
</dbReference>
<proteinExistence type="inferred from homology"/>
<keyword evidence="9 13" id="KW-0227">DNA damage</keyword>
<dbReference type="AlphaFoldDB" id="A0A2Z2NY90"/>
<feature type="compositionally biased region" description="Polar residues" evidence="14">
    <location>
        <begin position="828"/>
        <end position="860"/>
    </location>
</feature>
<dbReference type="PANTHER" id="PTHR32294:SF4">
    <property type="entry name" value="ERROR-PRONE DNA POLYMERASE"/>
    <property type="match status" value="1"/>
</dbReference>
<feature type="domain" description="Polymerase/histidinol phosphatase N-terminal" evidence="15">
    <location>
        <begin position="14"/>
        <end position="100"/>
    </location>
</feature>
<evidence type="ECO:0000256" key="6">
    <source>
        <dbReference type="ARBA" id="ARBA00022679"/>
    </source>
</evidence>
<evidence type="ECO:0000256" key="7">
    <source>
        <dbReference type="ARBA" id="ARBA00022695"/>
    </source>
</evidence>
<evidence type="ECO:0000256" key="9">
    <source>
        <dbReference type="ARBA" id="ARBA00022763"/>
    </source>
</evidence>
<sequence>MDIQLNSATPSNYAELHCVSNFSFLRGASRPEELIDTALRLGYSALAITDECSMAGVVRAYGRMKELASDVPVAPGKINDNVMTQASFKLIVGSEFALDDGFRLVVLVRNLASYARLCQLITNARRSAAKGSYQISPAMINNAGLEDCCLILVPPYLPARRKNPDAMFSWFDKLGPFTFLALELHYGSYDQKHSHWLFDAAERHQLAIVAAGDVHMHERKRRALQDIITCIRHTCTLDTAGRRLFQNGEHYLRDRRALQSIYPAKTLQNACDVAALCHFDLAELDYQYPREVVPADLTSAQYLRKLTLEGAQWRWPNGHSIDVQQQLEHELSLISEMQYESYFLTVHDIVRFARSQNILCQGRGSAANSAVCYCLGVTEVDPSRTRMLFERFISKERNEPPDIDIDFEHERREEVIQYIYAKYGRHRAALAATVITYRKRSAIRDLGKAMGLLEDQIEALSKSMAWWDGTDVVGERLEAMGFDPDSPLIKRFTWLLQQLLGFPRHLSQHVGGFVISDRDLSTLVPVENAAMPDRTIIQWDKDDLEELGLLKVDVLALGMLTAIAKCFKLIESHRGISHTMAAIPVDDTPTYDMICRADTIGVFQIESRAQMSMLPRLRPRSYYDLVIEISIVRPGPIQGGMVNPYLQRRQGIQPISYPNKDLERVLERTLGVPIFQEQVMEIAMVAAGFSAGQADELRRSMAAWRRGGQVARFHDRVVSGMLKNGYDPEFAEAIFRQIEGFGEYGFPESHAASFALLVYVSCWLKCHEPAAFLCAMLNSQPLGFYDPSDLTQDARRHGVNVLPVDVNQSDRDHKLVIPDKSDREQPHITDNNAPHTATSPAHSNPTQPNTAHSNPDQAAIHNTATPLPQAAVRLGFRLVSRLSSAGTERLLAARAHGPFTSAADLVRRSGINQTDQQALAIAGALENISGDRHQAQWDLLGVEALPELLADASAAEPCLHLPEPTEGQNTAADYMSMGLTLDRHPLSLLRERLTKRRILDSSRWAAIPNGRMARIAGLVKVRQRPGTANGVIFLTIEDEGGPMNVIVWSQVAEIFRKEVLGAQMVSVHGVTQREQGVSHLVARKIEDLSWMLGELTVSSRDFH</sequence>
<evidence type="ECO:0000256" key="3">
    <source>
        <dbReference type="ARBA" id="ARBA00012417"/>
    </source>
</evidence>
<dbReference type="InterPro" id="IPR011708">
    <property type="entry name" value="DNA_pol3_alpha_NTPase_dom"/>
</dbReference>
<dbReference type="KEGG" id="gai:IMCC3135_23295"/>
<evidence type="ECO:0000256" key="13">
    <source>
        <dbReference type="HAMAP-Rule" id="MF_01902"/>
    </source>
</evidence>
<dbReference type="GO" id="GO:0003676">
    <property type="term" value="F:nucleic acid binding"/>
    <property type="evidence" value="ECO:0007669"/>
    <property type="project" value="InterPro"/>
</dbReference>
<dbReference type="OrthoDB" id="9803237at2"/>
<evidence type="ECO:0000313" key="16">
    <source>
        <dbReference type="EMBL" id="ASJ74728.1"/>
    </source>
</evidence>
<feature type="compositionally biased region" description="Basic and acidic residues" evidence="14">
    <location>
        <begin position="817"/>
        <end position="827"/>
    </location>
</feature>
<protein>
    <recommendedName>
        <fullName evidence="4 13">Error-prone DNA polymerase</fullName>
        <ecNumber evidence="3 13">2.7.7.7</ecNumber>
    </recommendedName>
</protein>
<evidence type="ECO:0000256" key="8">
    <source>
        <dbReference type="ARBA" id="ARBA00022705"/>
    </source>
</evidence>
<dbReference type="Gene3D" id="3.20.20.140">
    <property type="entry name" value="Metal-dependent hydrolases"/>
    <property type="match status" value="1"/>
</dbReference>
<dbReference type="NCBIfam" id="TIGR00594">
    <property type="entry name" value="polc"/>
    <property type="match status" value="1"/>
</dbReference>
<dbReference type="InterPro" id="IPR029460">
    <property type="entry name" value="DNAPol_HHH"/>
</dbReference>
<dbReference type="SMART" id="SM00481">
    <property type="entry name" value="POLIIIAc"/>
    <property type="match status" value="1"/>
</dbReference>
<dbReference type="EC" id="2.7.7.7" evidence="3 13"/>
<dbReference type="EMBL" id="CP018632">
    <property type="protein sequence ID" value="ASJ74728.1"/>
    <property type="molecule type" value="Genomic_DNA"/>
</dbReference>
<dbReference type="InterPro" id="IPR004013">
    <property type="entry name" value="PHP_dom"/>
</dbReference>
<dbReference type="InterPro" id="IPR004365">
    <property type="entry name" value="NA-bd_OB_tRNA"/>
</dbReference>
<dbReference type="CDD" id="cd04485">
    <property type="entry name" value="DnaE_OBF"/>
    <property type="match status" value="1"/>
</dbReference>